<gene>
    <name evidence="1" type="ORF">A9B99_11295</name>
</gene>
<accession>A0A1B7L0V7</accession>
<dbReference type="Proteomes" id="UP000078225">
    <property type="component" value="Unassembled WGS sequence"/>
</dbReference>
<name>A0A1B7L0V7_9ENTR</name>
<evidence type="ECO:0000313" key="1">
    <source>
        <dbReference type="EMBL" id="OAT76032.1"/>
    </source>
</evidence>
<organism evidence="1 2">
    <name type="scientific">Mangrovibacter phragmitis</name>
    <dbReference type="NCBI Taxonomy" id="1691903"/>
    <lineage>
        <taxon>Bacteria</taxon>
        <taxon>Pseudomonadati</taxon>
        <taxon>Pseudomonadota</taxon>
        <taxon>Gammaproteobacteria</taxon>
        <taxon>Enterobacterales</taxon>
        <taxon>Enterobacteriaceae</taxon>
        <taxon>Mangrovibacter</taxon>
    </lineage>
</organism>
<reference evidence="2" key="1">
    <citation type="submission" date="2016-05" db="EMBL/GenBank/DDBJ databases">
        <authorList>
            <person name="Behera P."/>
            <person name="Vaishampayan P."/>
            <person name="Singh N."/>
            <person name="Raina V."/>
            <person name="Suar M."/>
            <person name="Pattnaik A."/>
            <person name="Rastogi G."/>
        </authorList>
    </citation>
    <scope>NUCLEOTIDE SEQUENCE [LARGE SCALE GENOMIC DNA]</scope>
    <source>
        <strain evidence="2">MP23</strain>
    </source>
</reference>
<dbReference type="STRING" id="1691903.A9B99_11295"/>
<sequence length="105" mass="11692">MPSAAAVRAFLRREYPDAKPAEIDSMAKDVAAIIIPSEIHQKLSATYGGRNNPVQLQQDSKNLRAALERDIETIRPALKERGLTDGQIDEAKAKMHQLNHEQGLY</sequence>
<dbReference type="RefSeq" id="WP_064599292.1">
    <property type="nucleotide sequence ID" value="NZ_LYRP01000033.1"/>
</dbReference>
<dbReference type="EMBL" id="LYRP01000033">
    <property type="protein sequence ID" value="OAT76032.1"/>
    <property type="molecule type" value="Genomic_DNA"/>
</dbReference>
<protein>
    <submittedName>
        <fullName evidence="1">Uncharacterized protein</fullName>
    </submittedName>
</protein>
<proteinExistence type="predicted"/>
<dbReference type="AlphaFoldDB" id="A0A1B7L0V7"/>
<comment type="caution">
    <text evidence="1">The sequence shown here is derived from an EMBL/GenBank/DDBJ whole genome shotgun (WGS) entry which is preliminary data.</text>
</comment>
<keyword evidence="2" id="KW-1185">Reference proteome</keyword>
<evidence type="ECO:0000313" key="2">
    <source>
        <dbReference type="Proteomes" id="UP000078225"/>
    </source>
</evidence>